<dbReference type="PROSITE" id="PS51900">
    <property type="entry name" value="CB"/>
    <property type="match status" value="1"/>
</dbReference>
<evidence type="ECO:0000256" key="1">
    <source>
        <dbReference type="ARBA" id="ARBA00008857"/>
    </source>
</evidence>
<dbReference type="InterPro" id="IPR011010">
    <property type="entry name" value="DNA_brk_join_enz"/>
</dbReference>
<dbReference type="InterPro" id="IPR025269">
    <property type="entry name" value="SAM-like_dom"/>
</dbReference>
<protein>
    <submittedName>
        <fullName evidence="7">Integrase</fullName>
    </submittedName>
</protein>
<dbReference type="PROSITE" id="PS51898">
    <property type="entry name" value="TYR_RECOMBINASE"/>
    <property type="match status" value="1"/>
</dbReference>
<gene>
    <name evidence="7" type="ORF">COA08_23555</name>
</gene>
<dbReference type="Proteomes" id="UP000221438">
    <property type="component" value="Unassembled WGS sequence"/>
</dbReference>
<organism evidence="7 8">
    <name type="scientific">Bacillus cereus</name>
    <dbReference type="NCBI Taxonomy" id="1396"/>
    <lineage>
        <taxon>Bacteria</taxon>
        <taxon>Bacillati</taxon>
        <taxon>Bacillota</taxon>
        <taxon>Bacilli</taxon>
        <taxon>Bacillales</taxon>
        <taxon>Bacillaceae</taxon>
        <taxon>Bacillus</taxon>
        <taxon>Bacillus cereus group</taxon>
    </lineage>
</organism>
<comment type="similarity">
    <text evidence="1">Belongs to the 'phage' integrase family.</text>
</comment>
<dbReference type="PANTHER" id="PTHR30349:SF64">
    <property type="entry name" value="PROPHAGE INTEGRASE INTD-RELATED"/>
    <property type="match status" value="1"/>
</dbReference>
<evidence type="ECO:0000313" key="8">
    <source>
        <dbReference type="Proteomes" id="UP000221438"/>
    </source>
</evidence>
<dbReference type="AlphaFoldDB" id="A0A2C0EJ82"/>
<dbReference type="InterPro" id="IPR044068">
    <property type="entry name" value="CB"/>
</dbReference>
<dbReference type="SUPFAM" id="SSF56349">
    <property type="entry name" value="DNA breaking-rejoining enzymes"/>
    <property type="match status" value="1"/>
</dbReference>
<feature type="domain" description="Core-binding (CB)" evidence="6">
    <location>
        <begin position="52"/>
        <end position="156"/>
    </location>
</feature>
<comment type="caution">
    <text evidence="7">The sequence shown here is derived from an EMBL/GenBank/DDBJ whole genome shotgun (WGS) entry which is preliminary data.</text>
</comment>
<accession>A0A2C0EJ82</accession>
<evidence type="ECO:0000256" key="4">
    <source>
        <dbReference type="PROSITE-ProRule" id="PRU01248"/>
    </source>
</evidence>
<reference evidence="7 8" key="1">
    <citation type="submission" date="2017-09" db="EMBL/GenBank/DDBJ databases">
        <title>Large-scale bioinformatics analysis of Bacillus genomes uncovers conserved roles of natural products in bacterial physiology.</title>
        <authorList>
            <consortium name="Agbiome Team Llc"/>
            <person name="Bleich R.M."/>
            <person name="Grubbs K.J."/>
            <person name="Santa Maria K.C."/>
            <person name="Allen S.E."/>
            <person name="Farag S."/>
            <person name="Shank E.A."/>
            <person name="Bowers A."/>
        </authorList>
    </citation>
    <scope>NUCLEOTIDE SEQUENCE [LARGE SCALE GENOMIC DNA]</scope>
    <source>
        <strain evidence="7 8">AFS046104</strain>
    </source>
</reference>
<dbReference type="GO" id="GO:0015074">
    <property type="term" value="P:DNA integration"/>
    <property type="evidence" value="ECO:0007669"/>
    <property type="project" value="InterPro"/>
</dbReference>
<keyword evidence="2 4" id="KW-0238">DNA-binding</keyword>
<sequence>MSTAQVLIETPPLTLNENEGGFFMSLTYFTEKEIVKKRQPHKRKTSKISKEDSVERIFERFVDSKVKQNLRPKSLNQFLLMFNSIKAFHETQNAQTFYMTDITTNFISDWVYWLKNEYVRFDGHAYVPESAQTVGLADETISSRIKRLKTFINWCLRQEIISKNPFNKFEGFRKDNTQIDILSVDELNNLLKVAKSYSNKSFKHFRDYVLLHLLIDGMFRITEALLLSPSNIDHTNRAVIIQSNNAKSRKSRTVPLSNKTYRLLMQLLEENEAFEGDVDNLIFLSLSGRMLSKNNVLRDMRKYAIEAKIKKRFYLHLIRHSAATHYLSSSGDVESLRKILGHADLRTVLIYSHLADSTVQEKHATYGFFGSENVINRKRSNKRK</sequence>
<evidence type="ECO:0000259" key="5">
    <source>
        <dbReference type="PROSITE" id="PS51898"/>
    </source>
</evidence>
<evidence type="ECO:0000256" key="2">
    <source>
        <dbReference type="ARBA" id="ARBA00023125"/>
    </source>
</evidence>
<evidence type="ECO:0000313" key="7">
    <source>
        <dbReference type="EMBL" id="PGQ05930.1"/>
    </source>
</evidence>
<dbReference type="GO" id="GO:0003677">
    <property type="term" value="F:DNA binding"/>
    <property type="evidence" value="ECO:0007669"/>
    <property type="project" value="UniProtKB-UniRule"/>
</dbReference>
<dbReference type="GO" id="GO:0006310">
    <property type="term" value="P:DNA recombination"/>
    <property type="evidence" value="ECO:0007669"/>
    <property type="project" value="UniProtKB-KW"/>
</dbReference>
<dbReference type="Gene3D" id="1.10.150.130">
    <property type="match status" value="1"/>
</dbReference>
<dbReference type="Pfam" id="PF13102">
    <property type="entry name" value="Phage_int_SAM_5"/>
    <property type="match status" value="1"/>
</dbReference>
<evidence type="ECO:0000256" key="3">
    <source>
        <dbReference type="ARBA" id="ARBA00023172"/>
    </source>
</evidence>
<dbReference type="EMBL" id="NUJQ01000041">
    <property type="protein sequence ID" value="PGQ05930.1"/>
    <property type="molecule type" value="Genomic_DNA"/>
</dbReference>
<name>A0A2C0EJ82_BACCE</name>
<dbReference type="InterPro" id="IPR050090">
    <property type="entry name" value="Tyrosine_recombinase_XerCD"/>
</dbReference>
<dbReference type="Pfam" id="PF00589">
    <property type="entry name" value="Phage_integrase"/>
    <property type="match status" value="1"/>
</dbReference>
<feature type="domain" description="Tyr recombinase" evidence="5">
    <location>
        <begin position="177"/>
        <end position="364"/>
    </location>
</feature>
<dbReference type="PANTHER" id="PTHR30349">
    <property type="entry name" value="PHAGE INTEGRASE-RELATED"/>
    <property type="match status" value="1"/>
</dbReference>
<proteinExistence type="inferred from homology"/>
<evidence type="ECO:0000259" key="6">
    <source>
        <dbReference type="PROSITE" id="PS51900"/>
    </source>
</evidence>
<dbReference type="InterPro" id="IPR010998">
    <property type="entry name" value="Integrase_recombinase_N"/>
</dbReference>
<dbReference type="Gene3D" id="1.10.443.10">
    <property type="entry name" value="Intergrase catalytic core"/>
    <property type="match status" value="1"/>
</dbReference>
<dbReference type="InterPro" id="IPR013762">
    <property type="entry name" value="Integrase-like_cat_sf"/>
</dbReference>
<keyword evidence="3" id="KW-0233">DNA recombination</keyword>
<dbReference type="InterPro" id="IPR002104">
    <property type="entry name" value="Integrase_catalytic"/>
</dbReference>